<dbReference type="InterPro" id="IPR036865">
    <property type="entry name" value="CRAL-TRIO_dom_sf"/>
</dbReference>
<dbReference type="CDD" id="cd00170">
    <property type="entry name" value="SEC14"/>
    <property type="match status" value="1"/>
</dbReference>
<protein>
    <recommendedName>
        <fullName evidence="2">CRAL-TRIO domain-containing protein</fullName>
    </recommendedName>
</protein>
<reference evidence="3 4" key="1">
    <citation type="submission" date="2024-03" db="EMBL/GenBank/DDBJ databases">
        <title>A high-quality draft genome sequence of Diaporthe vaccinii, a causative agent of upright dieback and viscid rot disease in cranberry plants.</title>
        <authorList>
            <person name="Sarrasin M."/>
            <person name="Lang B.F."/>
            <person name="Burger G."/>
        </authorList>
    </citation>
    <scope>NUCLEOTIDE SEQUENCE [LARGE SCALE GENOMIC DNA]</scope>
    <source>
        <strain evidence="3 4">IS7</strain>
    </source>
</reference>
<dbReference type="PANTHER" id="PTHR46590">
    <property type="entry name" value="PHOSPHATIDYLINOSITOL TRANSFER PROTEIN CSR1-RELATED"/>
    <property type="match status" value="1"/>
</dbReference>
<organism evidence="3 4">
    <name type="scientific">Diaporthe vaccinii</name>
    <dbReference type="NCBI Taxonomy" id="105482"/>
    <lineage>
        <taxon>Eukaryota</taxon>
        <taxon>Fungi</taxon>
        <taxon>Dikarya</taxon>
        <taxon>Ascomycota</taxon>
        <taxon>Pezizomycotina</taxon>
        <taxon>Sordariomycetes</taxon>
        <taxon>Sordariomycetidae</taxon>
        <taxon>Diaporthales</taxon>
        <taxon>Diaporthaceae</taxon>
        <taxon>Diaporthe</taxon>
        <taxon>Diaporthe eres species complex</taxon>
    </lineage>
</organism>
<feature type="compositionally biased region" description="Polar residues" evidence="1">
    <location>
        <begin position="202"/>
        <end position="211"/>
    </location>
</feature>
<dbReference type="Gene3D" id="3.40.525.10">
    <property type="entry name" value="CRAL-TRIO lipid binding domain"/>
    <property type="match status" value="1"/>
</dbReference>
<gene>
    <name evidence="3" type="ORF">FJTKL_14971</name>
</gene>
<dbReference type="PROSITE" id="PS50191">
    <property type="entry name" value="CRAL_TRIO"/>
    <property type="match status" value="1"/>
</dbReference>
<dbReference type="Pfam" id="PF03765">
    <property type="entry name" value="CRAL_TRIO_N"/>
    <property type="match status" value="1"/>
</dbReference>
<feature type="region of interest" description="Disordered" evidence="1">
    <location>
        <begin position="161"/>
        <end position="211"/>
    </location>
</feature>
<evidence type="ECO:0000259" key="2">
    <source>
        <dbReference type="PROSITE" id="PS50191"/>
    </source>
</evidence>
<feature type="compositionally biased region" description="Basic residues" evidence="1">
    <location>
        <begin position="182"/>
        <end position="196"/>
    </location>
</feature>
<dbReference type="InterPro" id="IPR001251">
    <property type="entry name" value="CRAL-TRIO_dom"/>
</dbReference>
<dbReference type="PANTHER" id="PTHR46590:SF1">
    <property type="entry name" value="PHOSPHATIDYLINOSITOL TRANSFER PROTEIN CSR1"/>
    <property type="match status" value="1"/>
</dbReference>
<evidence type="ECO:0000256" key="1">
    <source>
        <dbReference type="SAM" id="MobiDB-lite"/>
    </source>
</evidence>
<dbReference type="InterPro" id="IPR036273">
    <property type="entry name" value="CRAL/TRIO_N_dom_sf"/>
</dbReference>
<evidence type="ECO:0000313" key="3">
    <source>
        <dbReference type="EMBL" id="KAL2278000.1"/>
    </source>
</evidence>
<dbReference type="SMART" id="SM01100">
    <property type="entry name" value="CRAL_TRIO_N"/>
    <property type="match status" value="1"/>
</dbReference>
<sequence>MRAPFSRVDRFPQSACRAARLFARPLHRQHPIVIPSPYKRPGTPYTNLSCTPLFYRNSSPAQFSPTTSSGPFGGPLESGVSATFLSLAALVAVAVLYAGVRPVPQTSRETEAQDFSEMAQEITTELLPGRVGNLTPEQEEKVRKLWAAIFQVCAVGEQDDAASVESPATLADKTNSKDKGDKGKKKRIGLFSRKNKDKTDADSNSTASGVSASIKADDADDKYGQNKQFLDTLATTSPEVIRATLWAMIKHDHPDALVLRFLRARKWDVDNALVMLVSTMNWRSTEVHVDDDIMKNGEATMVEKSQSSDPKAKQLGEDFMAQIRMGKSFLHGVDDKGRPICVVRVRLHHQGEQCEESLERYTVYLIETARMVLRPPVDTATILFDMTGFSMANMDYTPVKFMIKCFEANYPESLGSVLVHKSPWIFQGIWKIIKGWLDPVVASKVHFTNNIKDVEQFIHSSRVLKELDGQEDWNYTYVEPTPGENDKMKDEATRDGLLAAREQLYKDYEEATLKWIQNPDDASVKVQRDSIAAKLRADYWKLDPGSGGYDTAVRQRGRSLAALVLVFESVEIPSAVSSLWTMLDESRSCVPQANFLHLALDLLGKSLELIHLQLLHRPANA</sequence>
<keyword evidence="4" id="KW-1185">Reference proteome</keyword>
<accession>A0ABR4E6D9</accession>
<name>A0ABR4E6D9_9PEZI</name>
<evidence type="ECO:0000313" key="4">
    <source>
        <dbReference type="Proteomes" id="UP001600888"/>
    </source>
</evidence>
<comment type="caution">
    <text evidence="3">The sequence shown here is derived from an EMBL/GenBank/DDBJ whole genome shotgun (WGS) entry which is preliminary data.</text>
</comment>
<dbReference type="InterPro" id="IPR011074">
    <property type="entry name" value="CRAL/TRIO_N_dom"/>
</dbReference>
<dbReference type="SUPFAM" id="SSF46938">
    <property type="entry name" value="CRAL/TRIO N-terminal domain"/>
    <property type="match status" value="1"/>
</dbReference>
<dbReference type="Pfam" id="PF00650">
    <property type="entry name" value="CRAL_TRIO"/>
    <property type="match status" value="1"/>
</dbReference>
<dbReference type="Proteomes" id="UP001600888">
    <property type="component" value="Unassembled WGS sequence"/>
</dbReference>
<feature type="domain" description="CRAL-TRIO" evidence="2">
    <location>
        <begin position="312"/>
        <end position="475"/>
    </location>
</feature>
<dbReference type="EMBL" id="JBAWTH010000091">
    <property type="protein sequence ID" value="KAL2278000.1"/>
    <property type="molecule type" value="Genomic_DNA"/>
</dbReference>
<dbReference type="SMART" id="SM00516">
    <property type="entry name" value="SEC14"/>
    <property type="match status" value="1"/>
</dbReference>
<proteinExistence type="predicted"/>
<dbReference type="SUPFAM" id="SSF52087">
    <property type="entry name" value="CRAL/TRIO domain"/>
    <property type="match status" value="1"/>
</dbReference>
<dbReference type="InterPro" id="IPR052432">
    <property type="entry name" value="PITP/CRAL-TRIO"/>
</dbReference>